<reference evidence="1" key="1">
    <citation type="submission" date="2021-02" db="EMBL/GenBank/DDBJ databases">
        <authorList>
            <person name="Nowell W R."/>
        </authorList>
    </citation>
    <scope>NUCLEOTIDE SEQUENCE</scope>
</reference>
<evidence type="ECO:0000313" key="2">
    <source>
        <dbReference type="Proteomes" id="UP000676336"/>
    </source>
</evidence>
<feature type="non-terminal residue" evidence="1">
    <location>
        <position position="49"/>
    </location>
</feature>
<name>A0A8S3CK70_9BILA</name>
<sequence>IKATNKECPLCRATIEESIVQLLAGSTGPVPQLLQQPPLIAQNPLPPVI</sequence>
<comment type="caution">
    <text evidence="1">The sequence shown here is derived from an EMBL/GenBank/DDBJ whole genome shotgun (WGS) entry which is preliminary data.</text>
</comment>
<protein>
    <submittedName>
        <fullName evidence="1">Uncharacterized protein</fullName>
    </submittedName>
</protein>
<dbReference type="Proteomes" id="UP000676336">
    <property type="component" value="Unassembled WGS sequence"/>
</dbReference>
<accession>A0A8S3CK70</accession>
<dbReference type="AlphaFoldDB" id="A0A8S3CK70"/>
<organism evidence="1 2">
    <name type="scientific">Rotaria magnacalcarata</name>
    <dbReference type="NCBI Taxonomy" id="392030"/>
    <lineage>
        <taxon>Eukaryota</taxon>
        <taxon>Metazoa</taxon>
        <taxon>Spiralia</taxon>
        <taxon>Gnathifera</taxon>
        <taxon>Rotifera</taxon>
        <taxon>Eurotatoria</taxon>
        <taxon>Bdelloidea</taxon>
        <taxon>Philodinida</taxon>
        <taxon>Philodinidae</taxon>
        <taxon>Rotaria</taxon>
    </lineage>
</organism>
<gene>
    <name evidence="1" type="ORF">SMN809_LOCUS53049</name>
</gene>
<feature type="non-terminal residue" evidence="1">
    <location>
        <position position="1"/>
    </location>
</feature>
<dbReference type="EMBL" id="CAJOBI010181486">
    <property type="protein sequence ID" value="CAF4928082.1"/>
    <property type="molecule type" value="Genomic_DNA"/>
</dbReference>
<proteinExistence type="predicted"/>
<evidence type="ECO:0000313" key="1">
    <source>
        <dbReference type="EMBL" id="CAF4928082.1"/>
    </source>
</evidence>